<name>A0A2C6DNV3_9GAMM</name>
<dbReference type="Proteomes" id="UP000224974">
    <property type="component" value="Unassembled WGS sequence"/>
</dbReference>
<organism evidence="1 3">
    <name type="scientific">Budvicia aquatica</name>
    <dbReference type="NCBI Taxonomy" id="82979"/>
    <lineage>
        <taxon>Bacteria</taxon>
        <taxon>Pseudomonadati</taxon>
        <taxon>Pseudomonadota</taxon>
        <taxon>Gammaproteobacteria</taxon>
        <taxon>Enterobacterales</taxon>
        <taxon>Budviciaceae</taxon>
        <taxon>Budvicia</taxon>
    </lineage>
</organism>
<dbReference type="OrthoDB" id="6637011at2"/>
<dbReference type="EMBL" id="PDDX01000001">
    <property type="protein sequence ID" value="PHI30481.1"/>
    <property type="molecule type" value="Genomic_DNA"/>
</dbReference>
<accession>A0A2C6DNV3</accession>
<reference evidence="1" key="1">
    <citation type="submission" date="2017-09" db="EMBL/GenBank/DDBJ databases">
        <title>FDA dAtabase for Regulatory Grade micrObial Sequences (FDA-ARGOS): Supporting development and validation of Infectious Disease Dx tests.</title>
        <authorList>
            <person name="Minogue T."/>
            <person name="Wolcott M."/>
            <person name="Wasieloski L."/>
            <person name="Aguilar W."/>
            <person name="Moore D."/>
            <person name="Tallon L.J."/>
            <person name="Sadzewicz L."/>
            <person name="Ott S."/>
            <person name="Zhao X."/>
            <person name="Nagaraj S."/>
            <person name="Vavikolanu K."/>
            <person name="Aluvathingal J."/>
            <person name="Nadendla S."/>
            <person name="Sichtig H."/>
        </authorList>
    </citation>
    <scope>NUCLEOTIDE SEQUENCE</scope>
    <source>
        <strain evidence="1">FDAARGOS_387</strain>
    </source>
</reference>
<keyword evidence="3" id="KW-1185">Reference proteome</keyword>
<sequence length="77" mass="8899">MKFYNEVDHDGVSTDICYSVYILGVHLRASKRVTPPATKIKREQAKKALRKSLCKTRKFIRIHKLSEDAWTAFCDNA</sequence>
<evidence type="ECO:0000313" key="3">
    <source>
        <dbReference type="Proteomes" id="UP000224974"/>
    </source>
</evidence>
<dbReference type="EMBL" id="CAADJA010000002">
    <property type="protein sequence ID" value="VFS49698.1"/>
    <property type="molecule type" value="Genomic_DNA"/>
</dbReference>
<dbReference type="RefSeq" id="WP_029092686.1">
    <property type="nucleotide sequence ID" value="NZ_BRLG01000001.1"/>
</dbReference>
<evidence type="ECO:0000313" key="4">
    <source>
        <dbReference type="Proteomes" id="UP000373449"/>
    </source>
</evidence>
<protein>
    <submittedName>
        <fullName evidence="1">Uncharacterized protein</fullName>
    </submittedName>
</protein>
<evidence type="ECO:0000313" key="1">
    <source>
        <dbReference type="EMBL" id="PHI30481.1"/>
    </source>
</evidence>
<reference evidence="2 4" key="3">
    <citation type="submission" date="2019-03" db="EMBL/GenBank/DDBJ databases">
        <authorList>
            <consortium name="Pathogen Informatics"/>
        </authorList>
    </citation>
    <scope>NUCLEOTIDE SEQUENCE [LARGE SCALE GENOMIC DNA]</scope>
    <source>
        <strain evidence="2 4">NCTC12282</strain>
    </source>
</reference>
<dbReference type="AlphaFoldDB" id="A0A2C6DNV3"/>
<evidence type="ECO:0000313" key="2">
    <source>
        <dbReference type="EMBL" id="VFS49698.1"/>
    </source>
</evidence>
<proteinExistence type="predicted"/>
<reference evidence="3" key="2">
    <citation type="submission" date="2017-09" db="EMBL/GenBank/DDBJ databases">
        <title>FDA dAtabase for Regulatory Grade micrObial Sequences (FDA-ARGOS): Supporting development and validation of Infectious Disease Dx tests.</title>
        <authorList>
            <person name="Minogue T."/>
            <person name="Wolcott M."/>
            <person name="Wasieloski L."/>
            <person name="Aguilar W."/>
            <person name="Moore D."/>
            <person name="Tallon L."/>
            <person name="Sadzewicz L."/>
            <person name="Ott S."/>
            <person name="Zhao X."/>
            <person name="Nagaraj S."/>
            <person name="Vavikolanu K."/>
            <person name="Aluvathingal J."/>
            <person name="Nadendla S."/>
            <person name="Sichtig H."/>
        </authorList>
    </citation>
    <scope>NUCLEOTIDE SEQUENCE [LARGE SCALE GENOMIC DNA]</scope>
    <source>
        <strain evidence="3">FDAARGOS_387</strain>
    </source>
</reference>
<dbReference type="Proteomes" id="UP000373449">
    <property type="component" value="Unassembled WGS sequence"/>
</dbReference>
<gene>
    <name evidence="1" type="ORF">CRN84_14600</name>
    <name evidence="2" type="ORF">NCTC12282_04131</name>
</gene>